<keyword evidence="2" id="KW-0808">Transferase</keyword>
<evidence type="ECO:0000259" key="8">
    <source>
        <dbReference type="Pfam" id="PF20258"/>
    </source>
</evidence>
<evidence type="ECO:0000259" key="9">
    <source>
        <dbReference type="Pfam" id="PF20259"/>
    </source>
</evidence>
<proteinExistence type="inferred from homology"/>
<dbReference type="InterPro" id="IPR023382">
    <property type="entry name" value="MnmA-like_central_sf"/>
</dbReference>
<accession>A0A381Q383</accession>
<dbReference type="AlphaFoldDB" id="A0A381Q383"/>
<sequence length="357" mass="39650">MARVAMAMSGGVDSSVAAALLKEQGHEVIGLHMKLYHGPENESRQKSCCSLDEAIDARSACHRLDIPFYVLDYQKEFRETVIDYFINEYSSGQTPNPCVMCNKKIKSDLLLKKVDELDCDFLATGHYARVYNNPESGRPQLARPQDLRKDQTYFLHGIPANELPRLMFPLAEIIKPAVRKIAGNLNLSAAKKPDSQEVCFVPKDYRTFLKQEMKTAPVPGEFISVSGDVLGEHAGLPFYTIGQRRGLGLSDTTPYYVVKIDKAQNRVVLGKEDDLFSQTTHVSRVNWVSIQAPEKPIRVSAKLRYAHQGASATVFPASGNQVKVEFDSPERSVTPGQAAVFYQDDILLGGGRIENSP</sequence>
<evidence type="ECO:0000256" key="7">
    <source>
        <dbReference type="ARBA" id="ARBA00023157"/>
    </source>
</evidence>
<feature type="domain" description="tRNA-specific 2-thiouridylase MnmA-like central" evidence="9">
    <location>
        <begin position="207"/>
        <end position="270"/>
    </location>
</feature>
<dbReference type="InterPro" id="IPR004506">
    <property type="entry name" value="MnmA-like"/>
</dbReference>
<dbReference type="Pfam" id="PF03054">
    <property type="entry name" value="tRNA_Me_trans"/>
    <property type="match status" value="1"/>
</dbReference>
<dbReference type="CDD" id="cd01998">
    <property type="entry name" value="MnmA_TRMU-like"/>
    <property type="match status" value="1"/>
</dbReference>
<evidence type="ECO:0000256" key="4">
    <source>
        <dbReference type="ARBA" id="ARBA00022741"/>
    </source>
</evidence>
<keyword evidence="1" id="KW-0820">tRNA-binding</keyword>
<dbReference type="InterPro" id="IPR014729">
    <property type="entry name" value="Rossmann-like_a/b/a_fold"/>
</dbReference>
<feature type="domain" description="tRNA-specific 2-thiouridylase MnmA-like C-terminal" evidence="8">
    <location>
        <begin position="278"/>
        <end position="353"/>
    </location>
</feature>
<evidence type="ECO:0000256" key="2">
    <source>
        <dbReference type="ARBA" id="ARBA00022679"/>
    </source>
</evidence>
<dbReference type="Gene3D" id="2.40.30.10">
    <property type="entry name" value="Translation factors"/>
    <property type="match status" value="1"/>
</dbReference>
<keyword evidence="5" id="KW-0067">ATP-binding</keyword>
<dbReference type="Pfam" id="PF20259">
    <property type="entry name" value="tRNA_Me_trans_M"/>
    <property type="match status" value="1"/>
</dbReference>
<dbReference type="InterPro" id="IPR046885">
    <property type="entry name" value="MnmA-like_C"/>
</dbReference>
<dbReference type="FunFam" id="2.30.30.280:FF:000001">
    <property type="entry name" value="tRNA-specific 2-thiouridylase MnmA"/>
    <property type="match status" value="1"/>
</dbReference>
<protein>
    <submittedName>
        <fullName evidence="10">Uncharacterized protein</fullName>
    </submittedName>
</protein>
<reference evidence="10" key="1">
    <citation type="submission" date="2018-05" db="EMBL/GenBank/DDBJ databases">
        <authorList>
            <person name="Lanie J.A."/>
            <person name="Ng W.-L."/>
            <person name="Kazmierczak K.M."/>
            <person name="Andrzejewski T.M."/>
            <person name="Davidsen T.M."/>
            <person name="Wayne K.J."/>
            <person name="Tettelin H."/>
            <person name="Glass J.I."/>
            <person name="Rusch D."/>
            <person name="Podicherti R."/>
            <person name="Tsui H.-C.T."/>
            <person name="Winkler M.E."/>
        </authorList>
    </citation>
    <scope>NUCLEOTIDE SEQUENCE</scope>
</reference>
<dbReference type="FunFam" id="3.40.50.620:FF:000115">
    <property type="entry name" value="tRNA-specific 2-thiouridylase MnmA"/>
    <property type="match status" value="1"/>
</dbReference>
<keyword evidence="4" id="KW-0547">Nucleotide-binding</keyword>
<dbReference type="PANTHER" id="PTHR11933">
    <property type="entry name" value="TRNA 5-METHYLAMINOMETHYL-2-THIOURIDYLATE -METHYLTRANSFERASE"/>
    <property type="match status" value="1"/>
</dbReference>
<dbReference type="Gene3D" id="3.40.50.620">
    <property type="entry name" value="HUPs"/>
    <property type="match status" value="1"/>
</dbReference>
<evidence type="ECO:0000256" key="3">
    <source>
        <dbReference type="ARBA" id="ARBA00022694"/>
    </source>
</evidence>
<dbReference type="GO" id="GO:0002143">
    <property type="term" value="P:tRNA wobble position uridine thiolation"/>
    <property type="evidence" value="ECO:0007669"/>
    <property type="project" value="TreeGrafter"/>
</dbReference>
<evidence type="ECO:0000256" key="5">
    <source>
        <dbReference type="ARBA" id="ARBA00022840"/>
    </source>
</evidence>
<dbReference type="GO" id="GO:0000049">
    <property type="term" value="F:tRNA binding"/>
    <property type="evidence" value="ECO:0007669"/>
    <property type="project" value="UniProtKB-KW"/>
</dbReference>
<keyword evidence="6" id="KW-0694">RNA-binding</keyword>
<keyword evidence="3" id="KW-0819">tRNA processing</keyword>
<dbReference type="GO" id="GO:0005524">
    <property type="term" value="F:ATP binding"/>
    <property type="evidence" value="ECO:0007669"/>
    <property type="project" value="UniProtKB-KW"/>
</dbReference>
<dbReference type="Pfam" id="PF20258">
    <property type="entry name" value="tRNA_Me_trans_C"/>
    <property type="match status" value="1"/>
</dbReference>
<dbReference type="Gene3D" id="2.30.30.280">
    <property type="entry name" value="Adenine nucleotide alpha hydrolases-like domains"/>
    <property type="match status" value="1"/>
</dbReference>
<dbReference type="PANTHER" id="PTHR11933:SF5">
    <property type="entry name" value="MITOCHONDRIAL TRNA-SPECIFIC 2-THIOURIDYLASE 1"/>
    <property type="match status" value="1"/>
</dbReference>
<dbReference type="EMBL" id="UINC01001191">
    <property type="protein sequence ID" value="SUZ73805.1"/>
    <property type="molecule type" value="Genomic_DNA"/>
</dbReference>
<evidence type="ECO:0000313" key="10">
    <source>
        <dbReference type="EMBL" id="SUZ73805.1"/>
    </source>
</evidence>
<evidence type="ECO:0000256" key="1">
    <source>
        <dbReference type="ARBA" id="ARBA00022555"/>
    </source>
</evidence>
<dbReference type="NCBIfam" id="NF001138">
    <property type="entry name" value="PRK00143.1"/>
    <property type="match status" value="1"/>
</dbReference>
<dbReference type="SUPFAM" id="SSF52402">
    <property type="entry name" value="Adenine nucleotide alpha hydrolases-like"/>
    <property type="match status" value="1"/>
</dbReference>
<dbReference type="HAMAP" id="MF_00144">
    <property type="entry name" value="tRNA_thiouridyl_MnmA"/>
    <property type="match status" value="1"/>
</dbReference>
<gene>
    <name evidence="10" type="ORF">METZ01_LOCUS26659</name>
</gene>
<dbReference type="GO" id="GO:0016783">
    <property type="term" value="F:sulfurtransferase activity"/>
    <property type="evidence" value="ECO:0007669"/>
    <property type="project" value="InterPro"/>
</dbReference>
<keyword evidence="7" id="KW-1015">Disulfide bond</keyword>
<dbReference type="InterPro" id="IPR046884">
    <property type="entry name" value="MnmA-like_central"/>
</dbReference>
<name>A0A381Q383_9ZZZZ</name>
<evidence type="ECO:0000256" key="6">
    <source>
        <dbReference type="ARBA" id="ARBA00022884"/>
    </source>
</evidence>
<dbReference type="NCBIfam" id="TIGR00420">
    <property type="entry name" value="trmU"/>
    <property type="match status" value="1"/>
</dbReference>
<organism evidence="10">
    <name type="scientific">marine metagenome</name>
    <dbReference type="NCBI Taxonomy" id="408172"/>
    <lineage>
        <taxon>unclassified sequences</taxon>
        <taxon>metagenomes</taxon>
        <taxon>ecological metagenomes</taxon>
    </lineage>
</organism>